<protein>
    <recommendedName>
        <fullName evidence="2">F-box/LRR-repeat protein 15-like leucin rich repeat domain-containing protein</fullName>
    </recommendedName>
</protein>
<reference evidence="3 4" key="1">
    <citation type="submission" date="2020-12" db="EMBL/GenBank/DDBJ databases">
        <title>Metabolic potential, ecology and presence of endohyphal bacteria is reflected in genomic diversity of Mucoromycotina.</title>
        <authorList>
            <person name="Muszewska A."/>
            <person name="Okrasinska A."/>
            <person name="Steczkiewicz K."/>
            <person name="Drgas O."/>
            <person name="Orlowska M."/>
            <person name="Perlinska-Lenart U."/>
            <person name="Aleksandrzak-Piekarczyk T."/>
            <person name="Szatraj K."/>
            <person name="Zielenkiewicz U."/>
            <person name="Pilsyk S."/>
            <person name="Malc E."/>
            <person name="Mieczkowski P."/>
            <person name="Kruszewska J.S."/>
            <person name="Biernat P."/>
            <person name="Pawlowska J."/>
        </authorList>
    </citation>
    <scope>NUCLEOTIDE SEQUENCE [LARGE SCALE GENOMIC DNA]</scope>
    <source>
        <strain evidence="3 4">CBS 142.35</strain>
    </source>
</reference>
<dbReference type="Gene3D" id="3.80.10.10">
    <property type="entry name" value="Ribonuclease Inhibitor"/>
    <property type="match status" value="2"/>
</dbReference>
<evidence type="ECO:0000259" key="2">
    <source>
        <dbReference type="Pfam" id="PF25372"/>
    </source>
</evidence>
<dbReference type="InterPro" id="IPR032675">
    <property type="entry name" value="LRR_dom_sf"/>
</dbReference>
<evidence type="ECO:0000256" key="1">
    <source>
        <dbReference type="SAM" id="MobiDB-lite"/>
    </source>
</evidence>
<dbReference type="InterPro" id="IPR057207">
    <property type="entry name" value="FBXL15_LRR"/>
</dbReference>
<evidence type="ECO:0000313" key="4">
    <source>
        <dbReference type="Proteomes" id="UP000646827"/>
    </source>
</evidence>
<proteinExistence type="predicted"/>
<dbReference type="AlphaFoldDB" id="A0A8H7RXP9"/>
<feature type="compositionally biased region" description="Acidic residues" evidence="1">
    <location>
        <begin position="144"/>
        <end position="160"/>
    </location>
</feature>
<evidence type="ECO:0000313" key="3">
    <source>
        <dbReference type="EMBL" id="KAG2219734.1"/>
    </source>
</evidence>
<accession>A0A8H7RXP9</accession>
<dbReference type="SMART" id="SM00367">
    <property type="entry name" value="LRR_CC"/>
    <property type="match status" value="6"/>
</dbReference>
<dbReference type="Proteomes" id="UP000646827">
    <property type="component" value="Unassembled WGS sequence"/>
</dbReference>
<dbReference type="OrthoDB" id="550575at2759"/>
<dbReference type="EMBL" id="JAEPRB010000166">
    <property type="protein sequence ID" value="KAG2219734.1"/>
    <property type="molecule type" value="Genomic_DNA"/>
</dbReference>
<dbReference type="GO" id="GO:0019005">
    <property type="term" value="C:SCF ubiquitin ligase complex"/>
    <property type="evidence" value="ECO:0007669"/>
    <property type="project" value="TreeGrafter"/>
</dbReference>
<dbReference type="PANTHER" id="PTHR13318:SF190">
    <property type="entry name" value="PARTNER OF PAIRED, ISOFORM B"/>
    <property type="match status" value="1"/>
</dbReference>
<gene>
    <name evidence="3" type="ORF">INT45_007773</name>
</gene>
<organism evidence="3 4">
    <name type="scientific">Circinella minor</name>
    <dbReference type="NCBI Taxonomy" id="1195481"/>
    <lineage>
        <taxon>Eukaryota</taxon>
        <taxon>Fungi</taxon>
        <taxon>Fungi incertae sedis</taxon>
        <taxon>Mucoromycota</taxon>
        <taxon>Mucoromycotina</taxon>
        <taxon>Mucoromycetes</taxon>
        <taxon>Mucorales</taxon>
        <taxon>Lichtheimiaceae</taxon>
        <taxon>Circinella</taxon>
    </lineage>
</organism>
<feature type="region of interest" description="Disordered" evidence="1">
    <location>
        <begin position="140"/>
        <end position="164"/>
    </location>
</feature>
<dbReference type="Pfam" id="PF25372">
    <property type="entry name" value="DUF7885"/>
    <property type="match status" value="1"/>
</dbReference>
<name>A0A8H7RXP9_9FUNG</name>
<dbReference type="PANTHER" id="PTHR13318">
    <property type="entry name" value="PARTNER OF PAIRED, ISOFORM B-RELATED"/>
    <property type="match status" value="1"/>
</dbReference>
<feature type="domain" description="F-box/LRR-repeat protein 15-like leucin rich repeat" evidence="2">
    <location>
        <begin position="231"/>
        <end position="427"/>
    </location>
</feature>
<dbReference type="GO" id="GO:0031146">
    <property type="term" value="P:SCF-dependent proteasomal ubiquitin-dependent protein catabolic process"/>
    <property type="evidence" value="ECO:0007669"/>
    <property type="project" value="TreeGrafter"/>
</dbReference>
<dbReference type="InterPro" id="IPR006553">
    <property type="entry name" value="Leu-rich_rpt_Cys-con_subtyp"/>
</dbReference>
<sequence>MSISKQYSYYPHTALFIPEIINHILSFILPTNNIITSTTTTKEDYSCKDLIECLCVNTFWHDCAARLLWRDVAFDESNYNSFVKFANTLGEEVQQNEQITLSQEDNLSASTTTSLAVANNPIIRHTSLFSNCLDFLFMPPTPPEDNDKDNNSIDDSDYDDDNHNHSNIMTEKGILLLNDTNKYISSSISSSTTTTTTTVTTQSDNKQPFSNISFYRSALRSLTIRKIKKDSINDFFADKIARHCTRLEQIDFYICDHVNNATISPLIQHGQLTHISLAGCYQITDECIIQVANTCQQLEHLDLRACGQISDVSISAIAMQCGELKHLNVGRVRDRHRITVNSIRLIAMHTKVTVLGLAGCQIDDECMLLMAQYRNHNLERISVNSCQRITNVTIKAYAQYCPNLSVFEMKECHLINDWETVTMLAQRKVLMTLCKQQDQACSTWAKRQGIPWGVTAPSREISSSSS</sequence>
<dbReference type="SUPFAM" id="SSF52047">
    <property type="entry name" value="RNI-like"/>
    <property type="match status" value="1"/>
</dbReference>
<comment type="caution">
    <text evidence="3">The sequence shown here is derived from an EMBL/GenBank/DDBJ whole genome shotgun (WGS) entry which is preliminary data.</text>
</comment>
<keyword evidence="4" id="KW-1185">Reference proteome</keyword>